<feature type="transmembrane region" description="Helical" evidence="1">
    <location>
        <begin position="194"/>
        <end position="217"/>
    </location>
</feature>
<dbReference type="AlphaFoldDB" id="A0AB39A6Z5"/>
<gene>
    <name evidence="2" type="primary">orf295</name>
</gene>
<dbReference type="EMBL" id="PP995849">
    <property type="protein sequence ID" value="XDF86555.1"/>
    <property type="molecule type" value="Genomic_DNA"/>
</dbReference>
<name>A0AB39A6Z5_9BASI</name>
<proteinExistence type="predicted"/>
<feature type="transmembrane region" description="Helical" evidence="1">
    <location>
        <begin position="57"/>
        <end position="74"/>
    </location>
</feature>
<keyword evidence="2" id="KW-0496">Mitochondrion</keyword>
<organism evidence="2">
    <name type="scientific">Parajaminaea phylloscopi</name>
    <dbReference type="NCBI Taxonomy" id="1463510"/>
    <lineage>
        <taxon>Eukaryota</taxon>
        <taxon>Fungi</taxon>
        <taxon>Dikarya</taxon>
        <taxon>Basidiomycota</taxon>
        <taxon>Ustilaginomycotina</taxon>
        <taxon>Exobasidiomycetes</taxon>
        <taxon>Microstromatales</taxon>
        <taxon>Microstromatales incertae sedis</taxon>
        <taxon>Parajaminaea</taxon>
    </lineage>
</organism>
<evidence type="ECO:0000256" key="1">
    <source>
        <dbReference type="SAM" id="Phobius"/>
    </source>
</evidence>
<feature type="transmembrane region" description="Helical" evidence="1">
    <location>
        <begin position="28"/>
        <end position="45"/>
    </location>
</feature>
<evidence type="ECO:0000313" key="2">
    <source>
        <dbReference type="EMBL" id="XDF86555.1"/>
    </source>
</evidence>
<feature type="transmembrane region" description="Helical" evidence="1">
    <location>
        <begin position="238"/>
        <end position="262"/>
    </location>
</feature>
<reference evidence="2" key="1">
    <citation type="submission" date="2024-07" db="EMBL/GenBank/DDBJ databases">
        <title>Mitochondrial DNA of the basidiomycete Jaminaea phylloscopi.</title>
        <authorList>
            <person name="Brejova B."/>
            <person name="Hodorova V."/>
            <person name="Nosek J."/>
        </authorList>
    </citation>
    <scope>NUCLEOTIDE SEQUENCE</scope>
</reference>
<protein>
    <submittedName>
        <fullName evidence="2">Uncharacterized protein</fullName>
    </submittedName>
</protein>
<geneLocation type="mitochondrion" evidence="2"/>
<keyword evidence="1" id="KW-0472">Membrane</keyword>
<sequence length="295" mass="33820">MIFFISTFSAIALFYKLGYATMNIWMEYFLIFSVCLFIVVLIIVSTQGDAIKITPIYYIKLISLMVCITGFIIFNSAEFIECAEGVSTESAWKETFKNNNFMNNSSNFICNSPFEPHYGIYHKFKSLFFSKSSYENISPEHMSYAGNFSTGEFSVDALNYPSTQVLKDILQVGKIGMNSKLYMQHIVAIHEAQYAFTIIIVLTICTIMVISVFYDFSPIKKYISERSIVIKDVITNKYFVIFLQILLMIVVYLTITALFVVWENLEFLIENPITASHGALMDEIIQKEQIISDKT</sequence>
<keyword evidence="1" id="KW-0812">Transmembrane</keyword>
<accession>A0AB39A6Z5</accession>
<keyword evidence="1" id="KW-1133">Transmembrane helix</keyword>